<reference evidence="2" key="1">
    <citation type="submission" date="2023-10" db="EMBL/GenBank/DDBJ databases">
        <authorList>
            <person name="Domelevo Entfellner J.-B."/>
        </authorList>
    </citation>
    <scope>NUCLEOTIDE SEQUENCE</scope>
</reference>
<evidence type="ECO:0000313" key="3">
    <source>
        <dbReference type="Proteomes" id="UP001189624"/>
    </source>
</evidence>
<evidence type="ECO:0000256" key="1">
    <source>
        <dbReference type="SAM" id="SignalP"/>
    </source>
</evidence>
<protein>
    <submittedName>
        <fullName evidence="2">Uncharacterized protein</fullName>
    </submittedName>
</protein>
<sequence>MSLGEALFQLPLILAFWGWLATQSIASSDRVIESDAVPLIDQLLDGLVEIGQNEANAPGGPIRISDKGPS</sequence>
<feature type="chain" id="PRO_5041676013" evidence="1">
    <location>
        <begin position="27"/>
        <end position="70"/>
    </location>
</feature>
<accession>A0AA86SQB9</accession>
<feature type="signal peptide" evidence="1">
    <location>
        <begin position="1"/>
        <end position="26"/>
    </location>
</feature>
<name>A0AA86SQB9_9FABA</name>
<gene>
    <name evidence="2" type="ORF">AYBTSS11_LOCUS22481</name>
</gene>
<keyword evidence="3" id="KW-1185">Reference proteome</keyword>
<dbReference type="Gramene" id="rna-AYBTSS11_LOCUS22481">
    <property type="protein sequence ID" value="CAJ1969859.1"/>
    <property type="gene ID" value="gene-AYBTSS11_LOCUS22481"/>
</dbReference>
<dbReference type="AlphaFoldDB" id="A0AA86SQB9"/>
<dbReference type="EMBL" id="OY731404">
    <property type="protein sequence ID" value="CAJ1969859.1"/>
    <property type="molecule type" value="Genomic_DNA"/>
</dbReference>
<evidence type="ECO:0000313" key="2">
    <source>
        <dbReference type="EMBL" id="CAJ1969859.1"/>
    </source>
</evidence>
<proteinExistence type="predicted"/>
<keyword evidence="1" id="KW-0732">Signal</keyword>
<organism evidence="2 3">
    <name type="scientific">Sphenostylis stenocarpa</name>
    <dbReference type="NCBI Taxonomy" id="92480"/>
    <lineage>
        <taxon>Eukaryota</taxon>
        <taxon>Viridiplantae</taxon>
        <taxon>Streptophyta</taxon>
        <taxon>Embryophyta</taxon>
        <taxon>Tracheophyta</taxon>
        <taxon>Spermatophyta</taxon>
        <taxon>Magnoliopsida</taxon>
        <taxon>eudicotyledons</taxon>
        <taxon>Gunneridae</taxon>
        <taxon>Pentapetalae</taxon>
        <taxon>rosids</taxon>
        <taxon>fabids</taxon>
        <taxon>Fabales</taxon>
        <taxon>Fabaceae</taxon>
        <taxon>Papilionoideae</taxon>
        <taxon>50 kb inversion clade</taxon>
        <taxon>NPAAA clade</taxon>
        <taxon>indigoferoid/millettioid clade</taxon>
        <taxon>Phaseoleae</taxon>
        <taxon>Sphenostylis</taxon>
    </lineage>
</organism>
<dbReference type="Proteomes" id="UP001189624">
    <property type="component" value="Chromosome 7"/>
</dbReference>